<dbReference type="PANTHER" id="PTHR12147:SF26">
    <property type="entry name" value="PEPTIDASE M28 DOMAIN-CONTAINING PROTEIN"/>
    <property type="match status" value="1"/>
</dbReference>
<protein>
    <recommendedName>
        <fullName evidence="1">Peptidase M28 domain-containing protein</fullName>
    </recommendedName>
</protein>
<accession>A0A382ZF26</accession>
<name>A0A382ZF26_9ZZZZ</name>
<dbReference type="AlphaFoldDB" id="A0A382ZF26"/>
<evidence type="ECO:0000259" key="1">
    <source>
        <dbReference type="Pfam" id="PF04389"/>
    </source>
</evidence>
<dbReference type="GO" id="GO:0008235">
    <property type="term" value="F:metalloexopeptidase activity"/>
    <property type="evidence" value="ECO:0007669"/>
    <property type="project" value="InterPro"/>
</dbReference>
<dbReference type="InterPro" id="IPR045175">
    <property type="entry name" value="M28_fam"/>
</dbReference>
<dbReference type="EMBL" id="UINC01183349">
    <property type="protein sequence ID" value="SVD94071.1"/>
    <property type="molecule type" value="Genomic_DNA"/>
</dbReference>
<dbReference type="GO" id="GO:0006508">
    <property type="term" value="P:proteolysis"/>
    <property type="evidence" value="ECO:0007669"/>
    <property type="project" value="InterPro"/>
</dbReference>
<proteinExistence type="predicted"/>
<dbReference type="Gene3D" id="3.40.630.10">
    <property type="entry name" value="Zn peptidases"/>
    <property type="match status" value="1"/>
</dbReference>
<dbReference type="InterPro" id="IPR007484">
    <property type="entry name" value="Peptidase_M28"/>
</dbReference>
<organism evidence="2">
    <name type="scientific">marine metagenome</name>
    <dbReference type="NCBI Taxonomy" id="408172"/>
    <lineage>
        <taxon>unclassified sequences</taxon>
        <taxon>metagenomes</taxon>
        <taxon>ecological metagenomes</taxon>
    </lineage>
</organism>
<sequence length="178" mass="20415">VLFAVWDAEERGLLGAWYHTLSPRFPLESTVANLNLDMIGRHEEVPTGGGRRFRGLEVQSAESNANAINILGYSRTPELAAMVESANRYDLELRMRYDNNESNLLRRSDHWPFIQSGVPAVFFHTGLHPDYHRPTDTPDRIEYEKMTRILRLVHQTSWDLANTENRPQLEAMGPRPSS</sequence>
<dbReference type="SUPFAM" id="SSF53187">
    <property type="entry name" value="Zn-dependent exopeptidases"/>
    <property type="match status" value="1"/>
</dbReference>
<evidence type="ECO:0000313" key="2">
    <source>
        <dbReference type="EMBL" id="SVD94071.1"/>
    </source>
</evidence>
<feature type="non-terminal residue" evidence="2">
    <location>
        <position position="1"/>
    </location>
</feature>
<dbReference type="PANTHER" id="PTHR12147">
    <property type="entry name" value="METALLOPEPTIDASE M28 FAMILY MEMBER"/>
    <property type="match status" value="1"/>
</dbReference>
<feature type="domain" description="Peptidase M28" evidence="1">
    <location>
        <begin position="1"/>
        <end position="155"/>
    </location>
</feature>
<gene>
    <name evidence="2" type="ORF">METZ01_LOCUS446925</name>
</gene>
<reference evidence="2" key="1">
    <citation type="submission" date="2018-05" db="EMBL/GenBank/DDBJ databases">
        <authorList>
            <person name="Lanie J.A."/>
            <person name="Ng W.-L."/>
            <person name="Kazmierczak K.M."/>
            <person name="Andrzejewski T.M."/>
            <person name="Davidsen T.M."/>
            <person name="Wayne K.J."/>
            <person name="Tettelin H."/>
            <person name="Glass J.I."/>
            <person name="Rusch D."/>
            <person name="Podicherti R."/>
            <person name="Tsui H.-C.T."/>
            <person name="Winkler M.E."/>
        </authorList>
    </citation>
    <scope>NUCLEOTIDE SEQUENCE</scope>
</reference>
<dbReference type="Pfam" id="PF04389">
    <property type="entry name" value="Peptidase_M28"/>
    <property type="match status" value="1"/>
</dbReference>